<evidence type="ECO:0000256" key="4">
    <source>
        <dbReference type="ARBA" id="ARBA00022448"/>
    </source>
</evidence>
<dbReference type="GO" id="GO:0009055">
    <property type="term" value="F:electron transfer activity"/>
    <property type="evidence" value="ECO:0007669"/>
    <property type="project" value="InterPro"/>
</dbReference>
<feature type="transmembrane region" description="Helical" evidence="16">
    <location>
        <begin position="594"/>
        <end position="615"/>
    </location>
</feature>
<dbReference type="HAMAP" id="MF_01810">
    <property type="entry name" value="YidC_type1"/>
    <property type="match status" value="1"/>
</dbReference>
<dbReference type="GO" id="GO:0020037">
    <property type="term" value="F:heme binding"/>
    <property type="evidence" value="ECO:0007669"/>
    <property type="project" value="InterPro"/>
</dbReference>
<evidence type="ECO:0000256" key="16">
    <source>
        <dbReference type="HAMAP-Rule" id="MF_01810"/>
    </source>
</evidence>
<accession>A0A5C6BPZ5</accession>
<dbReference type="InterPro" id="IPR028055">
    <property type="entry name" value="YidC/Oxa/ALB_C"/>
</dbReference>
<evidence type="ECO:0000313" key="20">
    <source>
        <dbReference type="EMBL" id="TWU13797.1"/>
    </source>
</evidence>
<dbReference type="Pfam" id="PF02096">
    <property type="entry name" value="60KD_IMP"/>
    <property type="match status" value="1"/>
</dbReference>
<comment type="subcellular location">
    <subcellularLocation>
        <location evidence="1">Cell inner membrane</location>
        <topology evidence="1">Multi-pass membrane protein</topology>
    </subcellularLocation>
    <subcellularLocation>
        <location evidence="16">Cell membrane</location>
        <topology evidence="16">Multi-pass membrane protein</topology>
    </subcellularLocation>
</comment>
<keyword evidence="5 16" id="KW-1003">Cell membrane</keyword>
<dbReference type="GO" id="GO:0046872">
    <property type="term" value="F:metal ion binding"/>
    <property type="evidence" value="ECO:0007669"/>
    <property type="project" value="UniProtKB-KW"/>
</dbReference>
<feature type="transmembrane region" description="Helical" evidence="16">
    <location>
        <begin position="529"/>
        <end position="548"/>
    </location>
</feature>
<evidence type="ECO:0000256" key="5">
    <source>
        <dbReference type="ARBA" id="ARBA00022475"/>
    </source>
</evidence>
<dbReference type="Pfam" id="PF14849">
    <property type="entry name" value="YidC_periplas"/>
    <property type="match status" value="1"/>
</dbReference>
<organism evidence="20 21">
    <name type="scientific">Symmachiella macrocystis</name>
    <dbReference type="NCBI Taxonomy" id="2527985"/>
    <lineage>
        <taxon>Bacteria</taxon>
        <taxon>Pseudomonadati</taxon>
        <taxon>Planctomycetota</taxon>
        <taxon>Planctomycetia</taxon>
        <taxon>Planctomycetales</taxon>
        <taxon>Planctomycetaceae</taxon>
        <taxon>Symmachiella</taxon>
    </lineage>
</organism>
<dbReference type="PROSITE" id="PS51007">
    <property type="entry name" value="CYTC"/>
    <property type="match status" value="1"/>
</dbReference>
<dbReference type="InterPro" id="IPR009056">
    <property type="entry name" value="Cyt_c-like_dom"/>
</dbReference>
<protein>
    <recommendedName>
        <fullName evidence="3 16">Membrane protein insertase YidC</fullName>
    </recommendedName>
    <alternativeName>
        <fullName evidence="15 16">Foldase YidC</fullName>
    </alternativeName>
    <alternativeName>
        <fullName evidence="14 16">Membrane integrase YidC</fullName>
    </alternativeName>
    <alternativeName>
        <fullName evidence="16">Membrane protein YidC</fullName>
    </alternativeName>
</protein>
<dbReference type="EMBL" id="SJPP01000001">
    <property type="protein sequence ID" value="TWU13797.1"/>
    <property type="molecule type" value="Genomic_DNA"/>
</dbReference>
<evidence type="ECO:0000256" key="13">
    <source>
        <dbReference type="ARBA" id="ARBA00023186"/>
    </source>
</evidence>
<dbReference type="NCBIfam" id="TIGR03592">
    <property type="entry name" value="yidC_oxa1_cterm"/>
    <property type="match status" value="1"/>
</dbReference>
<evidence type="ECO:0000256" key="6">
    <source>
        <dbReference type="ARBA" id="ARBA00022617"/>
    </source>
</evidence>
<comment type="subunit">
    <text evidence="16">Interacts with the Sec translocase complex via SecD. Specifically interacts with transmembrane segments of nascent integral membrane proteins during membrane integration.</text>
</comment>
<dbReference type="Gene3D" id="2.70.98.90">
    <property type="match status" value="1"/>
</dbReference>
<keyword evidence="10 16" id="KW-1133">Transmembrane helix</keyword>
<evidence type="ECO:0000256" key="15">
    <source>
        <dbReference type="ARBA" id="ARBA00033342"/>
    </source>
</evidence>
<evidence type="ECO:0000256" key="17">
    <source>
        <dbReference type="PROSITE-ProRule" id="PRU00433"/>
    </source>
</evidence>
<reference evidence="20 21" key="1">
    <citation type="submission" date="2019-02" db="EMBL/GenBank/DDBJ databases">
        <title>Deep-cultivation of Planctomycetes and their phenomic and genomic characterization uncovers novel biology.</title>
        <authorList>
            <person name="Wiegand S."/>
            <person name="Jogler M."/>
            <person name="Boedeker C."/>
            <person name="Pinto D."/>
            <person name="Vollmers J."/>
            <person name="Rivas-Marin E."/>
            <person name="Kohn T."/>
            <person name="Peeters S.H."/>
            <person name="Heuer A."/>
            <person name="Rast P."/>
            <person name="Oberbeckmann S."/>
            <person name="Bunk B."/>
            <person name="Jeske O."/>
            <person name="Meyerdierks A."/>
            <person name="Storesund J.E."/>
            <person name="Kallscheuer N."/>
            <person name="Luecker S."/>
            <person name="Lage O.M."/>
            <person name="Pohl T."/>
            <person name="Merkel B.J."/>
            <person name="Hornburger P."/>
            <person name="Mueller R.-W."/>
            <person name="Bruemmer F."/>
            <person name="Labrenz M."/>
            <person name="Spormann A.M."/>
            <person name="Op Den Camp H."/>
            <person name="Overmann J."/>
            <person name="Amann R."/>
            <person name="Jetten M.S.M."/>
            <person name="Mascher T."/>
            <person name="Medema M.H."/>
            <person name="Devos D.P."/>
            <person name="Kaster A.-K."/>
            <person name="Ovreas L."/>
            <person name="Rohde M."/>
            <person name="Galperin M.Y."/>
            <person name="Jogler C."/>
        </authorList>
    </citation>
    <scope>NUCLEOTIDE SEQUENCE [LARGE SCALE GENOMIC DNA]</scope>
    <source>
        <strain evidence="20 21">CA54</strain>
    </source>
</reference>
<dbReference type="InterPro" id="IPR019998">
    <property type="entry name" value="Membr_insert_YidC"/>
</dbReference>
<dbReference type="PANTHER" id="PTHR12428:SF65">
    <property type="entry name" value="CYTOCHROME C OXIDASE ASSEMBLY PROTEIN COX18, MITOCHONDRIAL"/>
    <property type="match status" value="1"/>
</dbReference>
<dbReference type="Pfam" id="PF07635">
    <property type="entry name" value="PSCyt1"/>
    <property type="match status" value="1"/>
</dbReference>
<feature type="region of interest" description="Disordered" evidence="18">
    <location>
        <begin position="16"/>
        <end position="85"/>
    </location>
</feature>
<keyword evidence="12 16" id="KW-0472">Membrane</keyword>
<dbReference type="GO" id="GO:0015031">
    <property type="term" value="P:protein transport"/>
    <property type="evidence" value="ECO:0007669"/>
    <property type="project" value="UniProtKB-KW"/>
</dbReference>
<keyword evidence="6 17" id="KW-0349">Heme</keyword>
<dbReference type="PRINTS" id="PR00701">
    <property type="entry name" value="60KDINNERMP"/>
</dbReference>
<dbReference type="Proteomes" id="UP000320735">
    <property type="component" value="Unassembled WGS sequence"/>
</dbReference>
<comment type="function">
    <text evidence="16">Required for the insertion and/or proper folding and/or complex formation of integral membrane proteins into the membrane. Involved in integration of membrane proteins that insert both dependently and independently of the Sec translocase complex, as well as at least some lipoproteins. Aids folding of multispanning membrane proteins.</text>
</comment>
<feature type="compositionally biased region" description="Basic residues" evidence="18">
    <location>
        <begin position="769"/>
        <end position="778"/>
    </location>
</feature>
<keyword evidence="11 17" id="KW-0408">Iron</keyword>
<evidence type="ECO:0000256" key="11">
    <source>
        <dbReference type="ARBA" id="ARBA00023004"/>
    </source>
</evidence>
<gene>
    <name evidence="16 20" type="primary">yidC</name>
    <name evidence="20" type="ORF">CA54_26320</name>
</gene>
<evidence type="ECO:0000256" key="9">
    <source>
        <dbReference type="ARBA" id="ARBA00022927"/>
    </source>
</evidence>
<comment type="similarity">
    <text evidence="2 16">Belongs to the OXA1/ALB3/YidC family. Type 1 subfamily.</text>
</comment>
<dbReference type="InterPro" id="IPR036909">
    <property type="entry name" value="Cyt_c-like_dom_sf"/>
</dbReference>
<feature type="region of interest" description="Disordered" evidence="18">
    <location>
        <begin position="147"/>
        <end position="166"/>
    </location>
</feature>
<dbReference type="GO" id="GO:0051205">
    <property type="term" value="P:protein insertion into membrane"/>
    <property type="evidence" value="ECO:0007669"/>
    <property type="project" value="TreeGrafter"/>
</dbReference>
<evidence type="ECO:0000256" key="10">
    <source>
        <dbReference type="ARBA" id="ARBA00022989"/>
    </source>
</evidence>
<evidence type="ECO:0000313" key="21">
    <source>
        <dbReference type="Proteomes" id="UP000320735"/>
    </source>
</evidence>
<keyword evidence="4 16" id="KW-0813">Transport</keyword>
<evidence type="ECO:0000256" key="12">
    <source>
        <dbReference type="ARBA" id="ARBA00023136"/>
    </source>
</evidence>
<evidence type="ECO:0000256" key="2">
    <source>
        <dbReference type="ARBA" id="ARBA00010527"/>
    </source>
</evidence>
<keyword evidence="7 16" id="KW-0812">Transmembrane</keyword>
<dbReference type="AlphaFoldDB" id="A0A5C6BPZ5"/>
<dbReference type="SUPFAM" id="SSF46626">
    <property type="entry name" value="Cytochrome c"/>
    <property type="match status" value="1"/>
</dbReference>
<evidence type="ECO:0000256" key="1">
    <source>
        <dbReference type="ARBA" id="ARBA00004429"/>
    </source>
</evidence>
<dbReference type="InterPro" id="IPR047196">
    <property type="entry name" value="YidC_ALB_C"/>
</dbReference>
<name>A0A5C6BPZ5_9PLAN</name>
<dbReference type="InterPro" id="IPR001708">
    <property type="entry name" value="YidC/ALB3/OXA1/COX18"/>
</dbReference>
<dbReference type="Gene3D" id="1.10.760.10">
    <property type="entry name" value="Cytochrome c-like domain"/>
    <property type="match status" value="1"/>
</dbReference>
<dbReference type="InterPro" id="IPR028053">
    <property type="entry name" value="Membr_insert_YidC_N"/>
</dbReference>
<feature type="transmembrane region" description="Helical" evidence="16">
    <location>
        <begin position="687"/>
        <end position="710"/>
    </location>
</feature>
<evidence type="ECO:0000256" key="7">
    <source>
        <dbReference type="ARBA" id="ARBA00022692"/>
    </source>
</evidence>
<evidence type="ECO:0000256" key="3">
    <source>
        <dbReference type="ARBA" id="ARBA00015325"/>
    </source>
</evidence>
<evidence type="ECO:0000259" key="19">
    <source>
        <dbReference type="PROSITE" id="PS51007"/>
    </source>
</evidence>
<dbReference type="CDD" id="cd20070">
    <property type="entry name" value="5TM_YidC_Alb3"/>
    <property type="match status" value="1"/>
</dbReference>
<dbReference type="PANTHER" id="PTHR12428">
    <property type="entry name" value="OXA1"/>
    <property type="match status" value="1"/>
</dbReference>
<feature type="region of interest" description="Disordered" evidence="18">
    <location>
        <begin position="727"/>
        <end position="778"/>
    </location>
</feature>
<dbReference type="PRINTS" id="PR01900">
    <property type="entry name" value="YIDCPROTEIN"/>
</dbReference>
<dbReference type="GO" id="GO:0032977">
    <property type="term" value="F:membrane insertase activity"/>
    <property type="evidence" value="ECO:0007669"/>
    <property type="project" value="InterPro"/>
</dbReference>
<feature type="compositionally biased region" description="Basic and acidic residues" evidence="18">
    <location>
        <begin position="154"/>
        <end position="166"/>
    </location>
</feature>
<feature type="compositionally biased region" description="Low complexity" evidence="18">
    <location>
        <begin position="16"/>
        <end position="31"/>
    </location>
</feature>
<keyword evidence="13 16" id="KW-0143">Chaperone</keyword>
<feature type="domain" description="Cytochrome c" evidence="19">
    <location>
        <begin position="169"/>
        <end position="259"/>
    </location>
</feature>
<dbReference type="InterPro" id="IPR038221">
    <property type="entry name" value="YidC_periplasmic_sf"/>
</dbReference>
<proteinExistence type="inferred from homology"/>
<keyword evidence="9 16" id="KW-0653">Protein transport</keyword>
<evidence type="ECO:0000256" key="18">
    <source>
        <dbReference type="SAM" id="MobiDB-lite"/>
    </source>
</evidence>
<sequence>MVAASAIYLGWMWFNPPAGQNPAANKPAANAEVAEKDPQPAAVADQDPDAPPADAAADDKNADDKAVVAEAAGDEAAPEDGDKQEEPAVADLKIPEFLNQTVLIGSDNPETGFRMAVTIDTRGAAIEYVELNDPRYRNLKNRQAPLKVVGSSDQADHDKLRKEQRQQDQLVLKVQSIFRKNCYKCHAKPAPAGGFRIDSRNGLFAGSDTGAPIVPGDPSHSLVVQAIRQENEHFKMPPEGKKLSDKDINDIVRWVEIGAPMLTPMTLQVTVPQIEDQFAEAIESLNSVNWELVEKAKDDSKAVFRITSPDGRFELTKTYQVNKAKGDKPEDEVDAYVLDFDFSIKNLSQEAQSVNYVLQGPVGVPLESVVGARKFRDVQFAFLNREDKAFHSDSLSAQEIAEGETSLWEQPILKYIGVDAQYFAAFLQPANEPTVEDSYFRNYTPVASGTIDKEHPERTDISVSITSNDADLKPGESLTHEYELFAGPKRKELLEPHGAETIMDLGWFGAIAKVMLWLLDKFYAVIPNYGVAIILLTVMVRLCMFPLSRKQALGAAKMQEIKPEIDALKKKYGDDREKMGRAQMELFRKHKYNPFSGCLVLFIQMPVFFGLYTALRSSVNLRMAHFLWIDNLAAPDALFPLGFELPFSLGDTFNLLPIITIVLFIVQQKLFMPPPTDEQSAMQAKMMKYMMIFMGFMFYNVPAGLCVYFISSSLWGIAERKLLPKVQKHSSGGSDDGGGGSKGDKGGGSKGDGSPTPGASPKATPKLGAAKKKSRPRR</sequence>
<dbReference type="InterPro" id="IPR011429">
    <property type="entry name" value="Cyt_c_Planctomycete-type"/>
</dbReference>
<evidence type="ECO:0000256" key="8">
    <source>
        <dbReference type="ARBA" id="ARBA00022723"/>
    </source>
</evidence>
<evidence type="ECO:0000256" key="14">
    <source>
        <dbReference type="ARBA" id="ARBA00033245"/>
    </source>
</evidence>
<keyword evidence="21" id="KW-1185">Reference proteome</keyword>
<feature type="compositionally biased region" description="Basic and acidic residues" evidence="18">
    <location>
        <begin position="57"/>
        <end position="67"/>
    </location>
</feature>
<dbReference type="GO" id="GO:0005886">
    <property type="term" value="C:plasma membrane"/>
    <property type="evidence" value="ECO:0007669"/>
    <property type="project" value="UniProtKB-SubCell"/>
</dbReference>
<comment type="caution">
    <text evidence="20">The sequence shown here is derived from an EMBL/GenBank/DDBJ whole genome shotgun (WGS) entry which is preliminary data.</text>
</comment>
<feature type="transmembrane region" description="Helical" evidence="16">
    <location>
        <begin position="645"/>
        <end position="666"/>
    </location>
</feature>
<keyword evidence="8 17" id="KW-0479">Metal-binding</keyword>